<dbReference type="InterPro" id="IPR029510">
    <property type="entry name" value="Ald_DH_CS_GLU"/>
</dbReference>
<evidence type="ECO:0000313" key="6">
    <source>
        <dbReference type="EMBL" id="EDM46122.1"/>
    </source>
</evidence>
<dbReference type="Gene3D" id="3.40.605.10">
    <property type="entry name" value="Aldehyde Dehydrogenase, Chain A, domain 1"/>
    <property type="match status" value="1"/>
</dbReference>
<organism evidence="6 7">
    <name type="scientific">Marinobacter algicola DG893</name>
    <dbReference type="NCBI Taxonomy" id="443152"/>
    <lineage>
        <taxon>Bacteria</taxon>
        <taxon>Pseudomonadati</taxon>
        <taxon>Pseudomonadota</taxon>
        <taxon>Gammaproteobacteria</taxon>
        <taxon>Pseudomonadales</taxon>
        <taxon>Marinobacteraceae</taxon>
        <taxon>Marinobacter</taxon>
    </lineage>
</organism>
<dbReference type="Gene3D" id="3.40.309.10">
    <property type="entry name" value="Aldehyde Dehydrogenase, Chain A, domain 2"/>
    <property type="match status" value="1"/>
</dbReference>
<comment type="caution">
    <text evidence="6">The sequence shown here is derived from an EMBL/GenBank/DDBJ whole genome shotgun (WGS) entry which is preliminary data.</text>
</comment>
<dbReference type="PROSITE" id="PS00687">
    <property type="entry name" value="ALDEHYDE_DEHYDR_GLU"/>
    <property type="match status" value="1"/>
</dbReference>
<dbReference type="FunFam" id="3.40.309.10:FF:000012">
    <property type="entry name" value="Betaine aldehyde dehydrogenase"/>
    <property type="match status" value="1"/>
</dbReference>
<dbReference type="InterPro" id="IPR015590">
    <property type="entry name" value="Aldehyde_DH_dom"/>
</dbReference>
<dbReference type="InterPro" id="IPR016161">
    <property type="entry name" value="Ald_DH/histidinol_DH"/>
</dbReference>
<proteinExistence type="inferred from homology"/>
<dbReference type="InterPro" id="IPR016163">
    <property type="entry name" value="Ald_DH_C"/>
</dbReference>
<dbReference type="eggNOG" id="COG1012">
    <property type="taxonomic scope" value="Bacteria"/>
</dbReference>
<evidence type="ECO:0000259" key="5">
    <source>
        <dbReference type="Pfam" id="PF00171"/>
    </source>
</evidence>
<keyword evidence="7" id="KW-1185">Reference proteome</keyword>
<accession>A6F548</accession>
<dbReference type="InterPro" id="IPR016162">
    <property type="entry name" value="Ald_DH_N"/>
</dbReference>
<evidence type="ECO:0000313" key="7">
    <source>
        <dbReference type="Proteomes" id="UP000005856"/>
    </source>
</evidence>
<protein>
    <submittedName>
        <fullName evidence="6">Aldehyde dehydrogenase</fullName>
    </submittedName>
</protein>
<dbReference type="FunFam" id="3.40.605.10:FF:000007">
    <property type="entry name" value="NAD/NADP-dependent betaine aldehyde dehydrogenase"/>
    <property type="match status" value="1"/>
</dbReference>
<feature type="active site" evidence="3">
    <location>
        <position position="263"/>
    </location>
</feature>
<comment type="similarity">
    <text evidence="1 4">Belongs to the aldehyde dehydrogenase family.</text>
</comment>
<dbReference type="STRING" id="443152.MDG893_15352"/>
<evidence type="ECO:0000256" key="1">
    <source>
        <dbReference type="ARBA" id="ARBA00009986"/>
    </source>
</evidence>
<evidence type="ECO:0000256" key="4">
    <source>
        <dbReference type="RuleBase" id="RU003345"/>
    </source>
</evidence>
<dbReference type="Pfam" id="PF00171">
    <property type="entry name" value="Aldedh"/>
    <property type="match status" value="1"/>
</dbReference>
<dbReference type="OrthoDB" id="9812625at2"/>
<dbReference type="RefSeq" id="WP_007155382.1">
    <property type="nucleotide sequence ID" value="NZ_ABCP01000052.1"/>
</dbReference>
<dbReference type="EMBL" id="ABCP01000052">
    <property type="protein sequence ID" value="EDM46122.1"/>
    <property type="molecule type" value="Genomic_DNA"/>
</dbReference>
<keyword evidence="2 4" id="KW-0560">Oxidoreductase</keyword>
<sequence length="497" mass="53561">MAINLKAYGKTVLEEAERETEGWQMTINGKFVKGQSGKTYTTINPSTDQPLADVPFATAEDVKSAVASAKAAFPGWKKLHVDERGKMLKALSRAVRERAEMFGMLDALDCGNPYQAMVDDANKGAGLLEHFSNLGMELKGQTVPTPGGGLNYTRLEPFGVVARILPFNHPISFAVGKIASALIAGNTVVMKIADQTPLSALLFGKLIQEHLPPGVVNVITGDGATTGASLVSHPDIHRIAFTGSVATGNLISQQAGIAVLSLELGGKNPLIIYPDVDVQKVADAAVAGMNFTRSQGQSCGSNSRVFVHRDLHDEFVSEVVKRVEKIKVGHADADDTEMGPVVTRQHYDRVMHYIDSAKSEGAKLMTGGGHAKGEDLADGYFIEPTVFDEVTHDMTIAREEIFGPVMSILVWDDEASMMEQVNGVEYGLCANVWTNDISTALRVGDDIEAGYVWINGHGGKRFKGAPFGGVKNSGIGREHDTSEIRSFTQEKNINVRY</sequence>
<reference evidence="6 7" key="1">
    <citation type="submission" date="2007-06" db="EMBL/GenBank/DDBJ databases">
        <authorList>
            <person name="Green D."/>
            <person name="Ferriera S."/>
            <person name="Johnson J."/>
            <person name="Kravitz S."/>
            <person name="Beeson K."/>
            <person name="Sutton G."/>
            <person name="Rogers Y.-H."/>
            <person name="Friedman R."/>
            <person name="Frazier M."/>
            <person name="Venter J.C."/>
        </authorList>
    </citation>
    <scope>NUCLEOTIDE SEQUENCE [LARGE SCALE GENOMIC DNA]</scope>
    <source>
        <strain evidence="6 7">DG893</strain>
    </source>
</reference>
<dbReference type="AlphaFoldDB" id="A6F548"/>
<evidence type="ECO:0000256" key="3">
    <source>
        <dbReference type="PROSITE-ProRule" id="PRU10007"/>
    </source>
</evidence>
<evidence type="ECO:0000256" key="2">
    <source>
        <dbReference type="ARBA" id="ARBA00023002"/>
    </source>
</evidence>
<dbReference type="Proteomes" id="UP000005856">
    <property type="component" value="Unassembled WGS sequence"/>
</dbReference>
<feature type="domain" description="Aldehyde dehydrogenase" evidence="5">
    <location>
        <begin position="31"/>
        <end position="493"/>
    </location>
</feature>
<dbReference type="CDD" id="cd07107">
    <property type="entry name" value="ALDH_PhdK-like"/>
    <property type="match status" value="1"/>
</dbReference>
<dbReference type="PANTHER" id="PTHR11699">
    <property type="entry name" value="ALDEHYDE DEHYDROGENASE-RELATED"/>
    <property type="match status" value="1"/>
</dbReference>
<dbReference type="SUPFAM" id="SSF53720">
    <property type="entry name" value="ALDH-like"/>
    <property type="match status" value="1"/>
</dbReference>
<name>A6F548_9GAMM</name>
<dbReference type="GO" id="GO:0016620">
    <property type="term" value="F:oxidoreductase activity, acting on the aldehyde or oxo group of donors, NAD or NADP as acceptor"/>
    <property type="evidence" value="ECO:0007669"/>
    <property type="project" value="InterPro"/>
</dbReference>
<gene>
    <name evidence="6" type="ORF">MDG893_15352</name>
</gene>